<evidence type="ECO:0000256" key="3">
    <source>
        <dbReference type="ARBA" id="ARBA00022475"/>
    </source>
</evidence>
<evidence type="ECO:0000313" key="10">
    <source>
        <dbReference type="EMBL" id="TLX20686.1"/>
    </source>
</evidence>
<dbReference type="GO" id="GO:0006605">
    <property type="term" value="P:protein targeting"/>
    <property type="evidence" value="ECO:0007669"/>
    <property type="project" value="UniProtKB-UniRule"/>
</dbReference>
<proteinExistence type="inferred from homology"/>
<keyword evidence="5 9" id="KW-0653">Protein transport</keyword>
<comment type="caution">
    <text evidence="10">The sequence shown here is derived from an EMBL/GenBank/DDBJ whole genome shotgun (WGS) entry which is preliminary data.</text>
</comment>
<dbReference type="Pfam" id="PF00584">
    <property type="entry name" value="SecE"/>
    <property type="match status" value="1"/>
</dbReference>
<comment type="subcellular location">
    <subcellularLocation>
        <location evidence="1">Membrane</location>
    </subcellularLocation>
</comment>
<accession>A0A5R9PBV3</accession>
<sequence>MTSHTLPTQSASAGDIAKYAAALLLVAAGIFVYYWFEGSWPSGVRILAIVAGLVLGGVVFFGTAKGVRTRGFLSESRFELRKVVWPTRQEATRTMWVVIAAVIIISLILAAFDWVIQLVVKALLGS</sequence>
<evidence type="ECO:0000313" key="11">
    <source>
        <dbReference type="Proteomes" id="UP000308508"/>
    </source>
</evidence>
<evidence type="ECO:0000256" key="8">
    <source>
        <dbReference type="ARBA" id="ARBA00023136"/>
    </source>
</evidence>
<keyword evidence="4 9" id="KW-0812">Transmembrane</keyword>
<keyword evidence="6 9" id="KW-1133">Transmembrane helix</keyword>
<dbReference type="GO" id="GO:0005886">
    <property type="term" value="C:plasma membrane"/>
    <property type="evidence" value="ECO:0007669"/>
    <property type="project" value="UniProtKB-UniRule"/>
</dbReference>
<dbReference type="AlphaFoldDB" id="A0A5R9PBV3"/>
<evidence type="ECO:0000256" key="7">
    <source>
        <dbReference type="ARBA" id="ARBA00023010"/>
    </source>
</evidence>
<dbReference type="GO" id="GO:0065002">
    <property type="term" value="P:intracellular protein transmembrane transport"/>
    <property type="evidence" value="ECO:0007669"/>
    <property type="project" value="UniProtKB-UniRule"/>
</dbReference>
<evidence type="ECO:0000256" key="4">
    <source>
        <dbReference type="ARBA" id="ARBA00022692"/>
    </source>
</evidence>
<evidence type="ECO:0000256" key="6">
    <source>
        <dbReference type="ARBA" id="ARBA00022989"/>
    </source>
</evidence>
<dbReference type="EMBL" id="SROY01000009">
    <property type="protein sequence ID" value="TLX20686.1"/>
    <property type="molecule type" value="Genomic_DNA"/>
</dbReference>
<dbReference type="InterPro" id="IPR001901">
    <property type="entry name" value="Translocase_SecE/Sec61-g"/>
</dbReference>
<evidence type="ECO:0000256" key="9">
    <source>
        <dbReference type="HAMAP-Rule" id="MF_00422"/>
    </source>
</evidence>
<dbReference type="InterPro" id="IPR005807">
    <property type="entry name" value="SecE_bac"/>
</dbReference>
<dbReference type="PROSITE" id="PS01067">
    <property type="entry name" value="SECE_SEC61G"/>
    <property type="match status" value="1"/>
</dbReference>
<keyword evidence="8 9" id="KW-0472">Membrane</keyword>
<keyword evidence="2 9" id="KW-0813">Transport</keyword>
<reference evidence="10 11" key="1">
    <citation type="submission" date="2019-04" db="EMBL/GenBank/DDBJ databases">
        <authorList>
            <person name="Grouzdev D.S."/>
            <person name="Nazina T.N."/>
        </authorList>
    </citation>
    <scope>NUCLEOTIDE SEQUENCE [LARGE SCALE GENOMIC DNA]</scope>
    <source>
        <strain evidence="10 11">SHC 3-19</strain>
    </source>
</reference>
<comment type="caution">
    <text evidence="9">Lacks conserved residue(s) required for the propagation of feature annotation.</text>
</comment>
<dbReference type="GO" id="GO:0008320">
    <property type="term" value="F:protein transmembrane transporter activity"/>
    <property type="evidence" value="ECO:0007669"/>
    <property type="project" value="UniProtKB-UniRule"/>
</dbReference>
<feature type="transmembrane region" description="Helical" evidence="9">
    <location>
        <begin position="42"/>
        <end position="64"/>
    </location>
</feature>
<comment type="similarity">
    <text evidence="9">Belongs to the SecE/SEC61-gamma family.</text>
</comment>
<dbReference type="GO" id="GO:0009306">
    <property type="term" value="P:protein secretion"/>
    <property type="evidence" value="ECO:0007669"/>
    <property type="project" value="UniProtKB-UniRule"/>
</dbReference>
<dbReference type="PANTHER" id="PTHR33910:SF1">
    <property type="entry name" value="PROTEIN TRANSLOCASE SUBUNIT SECE"/>
    <property type="match status" value="1"/>
</dbReference>
<feature type="transmembrane region" description="Helical" evidence="9">
    <location>
        <begin position="95"/>
        <end position="116"/>
    </location>
</feature>
<dbReference type="STRING" id="1123377.GCA_000423885_02871"/>
<evidence type="ECO:0000256" key="1">
    <source>
        <dbReference type="ARBA" id="ARBA00004370"/>
    </source>
</evidence>
<dbReference type="Gene3D" id="1.20.5.1030">
    <property type="entry name" value="Preprotein translocase secy subunit"/>
    <property type="match status" value="1"/>
</dbReference>
<dbReference type="NCBIfam" id="TIGR00964">
    <property type="entry name" value="secE_bact"/>
    <property type="match status" value="1"/>
</dbReference>
<gene>
    <name evidence="9 10" type="primary">secE</name>
    <name evidence="10" type="ORF">E5S66_13320</name>
</gene>
<organism evidence="10 11">
    <name type="scientific">Thermomonas fusca</name>
    <dbReference type="NCBI Taxonomy" id="215690"/>
    <lineage>
        <taxon>Bacteria</taxon>
        <taxon>Pseudomonadati</taxon>
        <taxon>Pseudomonadota</taxon>
        <taxon>Gammaproteobacteria</taxon>
        <taxon>Lysobacterales</taxon>
        <taxon>Lysobacteraceae</taxon>
        <taxon>Thermomonas</taxon>
    </lineage>
</organism>
<dbReference type="Proteomes" id="UP000308508">
    <property type="component" value="Unassembled WGS sequence"/>
</dbReference>
<keyword evidence="3 9" id="KW-1003">Cell membrane</keyword>
<feature type="transmembrane region" description="Helical" evidence="9">
    <location>
        <begin position="16"/>
        <end position="36"/>
    </location>
</feature>
<dbReference type="InterPro" id="IPR038379">
    <property type="entry name" value="SecE_sf"/>
</dbReference>
<protein>
    <recommendedName>
        <fullName evidence="9">Protein translocase subunit SecE</fullName>
    </recommendedName>
</protein>
<dbReference type="GO" id="GO:0043952">
    <property type="term" value="P:protein transport by the Sec complex"/>
    <property type="evidence" value="ECO:0007669"/>
    <property type="project" value="UniProtKB-UniRule"/>
</dbReference>
<keyword evidence="7 9" id="KW-0811">Translocation</keyword>
<dbReference type="PRINTS" id="PR01650">
    <property type="entry name" value="SECETRNLCASE"/>
</dbReference>
<comment type="subunit">
    <text evidence="9">Component of the Sec protein translocase complex. Heterotrimer consisting of SecY, SecE and SecG subunits. The heterotrimers can form oligomers, although 1 heterotrimer is thought to be able to translocate proteins. Interacts with the ribosome. Interacts with SecDF, and other proteins may be involved. Interacts with SecA.</text>
</comment>
<evidence type="ECO:0000256" key="2">
    <source>
        <dbReference type="ARBA" id="ARBA00022448"/>
    </source>
</evidence>
<dbReference type="RefSeq" id="WP_028840195.1">
    <property type="nucleotide sequence ID" value="NZ_SROY01000009.1"/>
</dbReference>
<dbReference type="HAMAP" id="MF_00422">
    <property type="entry name" value="SecE"/>
    <property type="match status" value="1"/>
</dbReference>
<keyword evidence="11" id="KW-1185">Reference proteome</keyword>
<dbReference type="PANTHER" id="PTHR33910">
    <property type="entry name" value="PROTEIN TRANSLOCASE SUBUNIT SECE"/>
    <property type="match status" value="1"/>
</dbReference>
<evidence type="ECO:0000256" key="5">
    <source>
        <dbReference type="ARBA" id="ARBA00022927"/>
    </source>
</evidence>
<name>A0A5R9PBV3_9GAMM</name>
<comment type="function">
    <text evidence="9">Essential subunit of the Sec protein translocation channel SecYEG. Clamps together the 2 halves of SecY. May contact the channel plug during translocation.</text>
</comment>